<evidence type="ECO:0000256" key="1">
    <source>
        <dbReference type="SAM" id="SignalP"/>
    </source>
</evidence>
<dbReference type="RefSeq" id="WP_143719007.1">
    <property type="nucleotide sequence ID" value="NZ_VKDB01000001.1"/>
</dbReference>
<protein>
    <submittedName>
        <fullName evidence="2">Uncharacterized protein</fullName>
    </submittedName>
</protein>
<name>A0A553V6E4_9DEIO</name>
<evidence type="ECO:0000313" key="2">
    <source>
        <dbReference type="EMBL" id="TSA87801.1"/>
    </source>
</evidence>
<dbReference type="Proteomes" id="UP000316092">
    <property type="component" value="Unassembled WGS sequence"/>
</dbReference>
<feature type="chain" id="PRO_5021948318" evidence="1">
    <location>
        <begin position="22"/>
        <end position="83"/>
    </location>
</feature>
<comment type="caution">
    <text evidence="2">The sequence shown here is derived from an EMBL/GenBank/DDBJ whole genome shotgun (WGS) entry which is preliminary data.</text>
</comment>
<organism evidence="2 3">
    <name type="scientific">Deinococcus detaillensis</name>
    <dbReference type="NCBI Taxonomy" id="2592048"/>
    <lineage>
        <taxon>Bacteria</taxon>
        <taxon>Thermotogati</taxon>
        <taxon>Deinococcota</taxon>
        <taxon>Deinococci</taxon>
        <taxon>Deinococcales</taxon>
        <taxon>Deinococcaceae</taxon>
        <taxon>Deinococcus</taxon>
    </lineage>
</organism>
<keyword evidence="3" id="KW-1185">Reference proteome</keyword>
<gene>
    <name evidence="2" type="ORF">FNU79_00655</name>
</gene>
<feature type="signal peptide" evidence="1">
    <location>
        <begin position="1"/>
        <end position="21"/>
    </location>
</feature>
<dbReference type="AlphaFoldDB" id="A0A553V6E4"/>
<accession>A0A553V6E4</accession>
<proteinExistence type="predicted"/>
<reference evidence="2 3" key="1">
    <citation type="submission" date="2019-07" db="EMBL/GenBank/DDBJ databases">
        <title>Deinococcus detaillus sp. nov., isolated from humus soil in Antarctica.</title>
        <authorList>
            <person name="Zhang K."/>
        </authorList>
    </citation>
    <scope>NUCLEOTIDE SEQUENCE [LARGE SCALE GENOMIC DNA]</scope>
    <source>
        <strain evidence="2 3">H1</strain>
    </source>
</reference>
<keyword evidence="1" id="KW-0732">Signal</keyword>
<dbReference type="OrthoDB" id="9946239at2"/>
<sequence length="83" mass="8478">MKVLLWMLAAVLGALALGAFASLNPAAPTWMRALSAVEGVLLSHFLTAYPRGILEALGAALAVYLAALPTATNSTTKVASKPA</sequence>
<evidence type="ECO:0000313" key="3">
    <source>
        <dbReference type="Proteomes" id="UP000316092"/>
    </source>
</evidence>
<dbReference type="EMBL" id="VKDB01000001">
    <property type="protein sequence ID" value="TSA87801.1"/>
    <property type="molecule type" value="Genomic_DNA"/>
</dbReference>